<protein>
    <submittedName>
        <fullName evidence="4">Histidine phosphatase family protein</fullName>
        <ecNumber evidence="4">3.1.3.-</ecNumber>
    </submittedName>
    <submittedName>
        <fullName evidence="3">Probable phosphoglycerate mutase</fullName>
    </submittedName>
</protein>
<dbReference type="EMBL" id="CP140154">
    <property type="protein sequence ID" value="WQG89813.1"/>
    <property type="molecule type" value="Genomic_DNA"/>
</dbReference>
<reference evidence="4 6" key="2">
    <citation type="submission" date="2023-11" db="EMBL/GenBank/DDBJ databases">
        <title>MicrobeMod: A computational toolkit for identifying prokaryotic methylation and restriction-modification with nanopore sequencing.</title>
        <authorList>
            <person name="Crits-Christoph A."/>
            <person name="Kang S.C."/>
            <person name="Lee H."/>
            <person name="Ostrov N."/>
        </authorList>
    </citation>
    <scope>NUCLEOTIDE SEQUENCE [LARGE SCALE GENOMIC DNA]</scope>
    <source>
        <strain evidence="4 6">ATCC 23090</strain>
    </source>
</reference>
<reference evidence="3 5" key="1">
    <citation type="submission" date="2016-11" db="EMBL/GenBank/DDBJ databases">
        <authorList>
            <person name="Jaros S."/>
            <person name="Januszkiewicz K."/>
            <person name="Wedrychowicz H."/>
        </authorList>
    </citation>
    <scope>NUCLEOTIDE SEQUENCE [LARGE SCALE GENOMIC DNA]</scope>
    <source>
        <strain evidence="3 5">DSM 784</strain>
    </source>
</reference>
<dbReference type="Proteomes" id="UP001326715">
    <property type="component" value="Chromosome"/>
</dbReference>
<dbReference type="Proteomes" id="UP000183788">
    <property type="component" value="Unassembled WGS sequence"/>
</dbReference>
<keyword evidence="4" id="KW-0378">Hydrolase</keyword>
<sequence>MTRITIIRHGSTSWNKQGRMQGSTDIPLDEEGIEQARKLGARLAAEQNWDIIFTSHLSRAKRTGEIIAEATGLSPVLTDERLREVSGGQTEGTVEEDRIAKWGPDWRQLDLGIEKPDAVHERGVAFMKDLLQEHAGKRILVVSHGSFIRHMLRHLTPDFVLTEHLKNTAVSRFVVEDTKWSCDLYNCTTHLDLGSF</sequence>
<dbReference type="Pfam" id="PF00300">
    <property type="entry name" value="His_Phos_1"/>
    <property type="match status" value="1"/>
</dbReference>
<dbReference type="STRING" id="1004.SAMN05661012_00522"/>
<evidence type="ECO:0000256" key="1">
    <source>
        <dbReference type="PIRSR" id="PIRSR613078-1"/>
    </source>
</evidence>
<dbReference type="SMART" id="SM00855">
    <property type="entry name" value="PGAM"/>
    <property type="match status" value="1"/>
</dbReference>
<evidence type="ECO:0000313" key="6">
    <source>
        <dbReference type="Proteomes" id="UP001326715"/>
    </source>
</evidence>
<keyword evidence="6" id="KW-1185">Reference proteome</keyword>
<dbReference type="AlphaFoldDB" id="A0A1K1M897"/>
<dbReference type="PANTHER" id="PTHR48100">
    <property type="entry name" value="BROAD-SPECIFICITY PHOSPHATASE YOR283W-RELATED"/>
    <property type="match status" value="1"/>
</dbReference>
<dbReference type="SUPFAM" id="SSF53254">
    <property type="entry name" value="Phosphoglycerate mutase-like"/>
    <property type="match status" value="1"/>
</dbReference>
<dbReference type="Gene3D" id="3.40.50.1240">
    <property type="entry name" value="Phosphoglycerate mutase-like"/>
    <property type="match status" value="1"/>
</dbReference>
<dbReference type="CDD" id="cd07067">
    <property type="entry name" value="HP_PGM_like"/>
    <property type="match status" value="1"/>
</dbReference>
<dbReference type="EC" id="3.1.3.-" evidence="4"/>
<feature type="active site" description="Proton donor/acceptor" evidence="1">
    <location>
        <position position="84"/>
    </location>
</feature>
<dbReference type="InterPro" id="IPR050275">
    <property type="entry name" value="PGM_Phosphatase"/>
</dbReference>
<proteinExistence type="predicted"/>
<dbReference type="InterPro" id="IPR029033">
    <property type="entry name" value="His_PPase_superfam"/>
</dbReference>
<accession>A0A1K1M897</accession>
<dbReference type="OrthoDB" id="9782128at2"/>
<evidence type="ECO:0000256" key="2">
    <source>
        <dbReference type="PIRSR" id="PIRSR613078-2"/>
    </source>
</evidence>
<name>A0A1K1M897_9BACT</name>
<gene>
    <name evidence="3" type="ORF">SAMN05661012_00522</name>
    <name evidence="4" type="ORF">SR876_33310</name>
</gene>
<dbReference type="RefSeq" id="WP_072357035.1">
    <property type="nucleotide sequence ID" value="NZ_CP139972.1"/>
</dbReference>
<dbReference type="PANTHER" id="PTHR48100:SF59">
    <property type="entry name" value="ADENOSYLCOBALAMIN_ALPHA-RIBAZOLE PHOSPHATASE"/>
    <property type="match status" value="1"/>
</dbReference>
<dbReference type="GO" id="GO:0016791">
    <property type="term" value="F:phosphatase activity"/>
    <property type="evidence" value="ECO:0007669"/>
    <property type="project" value="TreeGrafter"/>
</dbReference>
<evidence type="ECO:0000313" key="3">
    <source>
        <dbReference type="EMBL" id="SFW19349.1"/>
    </source>
</evidence>
<feature type="binding site" evidence="2">
    <location>
        <begin position="8"/>
        <end position="15"/>
    </location>
    <ligand>
        <name>substrate</name>
    </ligand>
</feature>
<dbReference type="GO" id="GO:0005737">
    <property type="term" value="C:cytoplasm"/>
    <property type="evidence" value="ECO:0007669"/>
    <property type="project" value="TreeGrafter"/>
</dbReference>
<feature type="binding site" evidence="2">
    <location>
        <position position="59"/>
    </location>
    <ligand>
        <name>substrate</name>
    </ligand>
</feature>
<organism evidence="3 5">
    <name type="scientific">Chitinophaga sancti</name>
    <dbReference type="NCBI Taxonomy" id="1004"/>
    <lineage>
        <taxon>Bacteria</taxon>
        <taxon>Pseudomonadati</taxon>
        <taxon>Bacteroidota</taxon>
        <taxon>Chitinophagia</taxon>
        <taxon>Chitinophagales</taxon>
        <taxon>Chitinophagaceae</taxon>
        <taxon>Chitinophaga</taxon>
    </lineage>
</organism>
<evidence type="ECO:0000313" key="5">
    <source>
        <dbReference type="Proteomes" id="UP000183788"/>
    </source>
</evidence>
<evidence type="ECO:0000313" key="4">
    <source>
        <dbReference type="EMBL" id="WQG89813.1"/>
    </source>
</evidence>
<dbReference type="InterPro" id="IPR013078">
    <property type="entry name" value="His_Pase_superF_clade-1"/>
</dbReference>
<dbReference type="EMBL" id="FPIZ01000001">
    <property type="protein sequence ID" value="SFW19349.1"/>
    <property type="molecule type" value="Genomic_DNA"/>
</dbReference>
<feature type="active site" description="Tele-phosphohistidine intermediate" evidence="1">
    <location>
        <position position="9"/>
    </location>
</feature>